<evidence type="ECO:0000256" key="1">
    <source>
        <dbReference type="SAM" id="Coils"/>
    </source>
</evidence>
<keyword evidence="3" id="KW-1185">Reference proteome</keyword>
<dbReference type="Proteomes" id="UP000615026">
    <property type="component" value="Unassembled WGS sequence"/>
</dbReference>
<dbReference type="EMBL" id="JADEXP010000479">
    <property type="protein sequence ID" value="MBE9070616.1"/>
    <property type="molecule type" value="Genomic_DNA"/>
</dbReference>
<organism evidence="2 3">
    <name type="scientific">Leptolyngbya cf. ectocarpi LEGE 11479</name>
    <dbReference type="NCBI Taxonomy" id="1828722"/>
    <lineage>
        <taxon>Bacteria</taxon>
        <taxon>Bacillati</taxon>
        <taxon>Cyanobacteriota</taxon>
        <taxon>Cyanophyceae</taxon>
        <taxon>Leptolyngbyales</taxon>
        <taxon>Leptolyngbyaceae</taxon>
        <taxon>Leptolyngbya group</taxon>
        <taxon>Leptolyngbya</taxon>
    </lineage>
</organism>
<comment type="caution">
    <text evidence="2">The sequence shown here is derived from an EMBL/GenBank/DDBJ whole genome shotgun (WGS) entry which is preliminary data.</text>
</comment>
<proteinExistence type="predicted"/>
<evidence type="ECO:0000313" key="2">
    <source>
        <dbReference type="EMBL" id="MBE9070616.1"/>
    </source>
</evidence>
<name>A0A929A074_LEPEC</name>
<gene>
    <name evidence="2" type="ORF">IQ260_28660</name>
</gene>
<dbReference type="InterPro" id="IPR054639">
    <property type="entry name" value="Npun_F5560-like"/>
</dbReference>
<dbReference type="NCBIfam" id="NF045622">
    <property type="entry name" value="Npun_F5560_fam"/>
    <property type="match status" value="1"/>
</dbReference>
<dbReference type="AlphaFoldDB" id="A0A929A074"/>
<feature type="coiled-coil region" evidence="1">
    <location>
        <begin position="54"/>
        <end position="152"/>
    </location>
</feature>
<evidence type="ECO:0000313" key="3">
    <source>
        <dbReference type="Proteomes" id="UP000615026"/>
    </source>
</evidence>
<accession>A0A929A074</accession>
<dbReference type="RefSeq" id="WP_193996474.1">
    <property type="nucleotide sequence ID" value="NZ_JADEXP010000479.1"/>
</dbReference>
<protein>
    <submittedName>
        <fullName evidence="2">Uncharacterized protein</fullName>
    </submittedName>
</protein>
<reference evidence="2" key="1">
    <citation type="submission" date="2020-10" db="EMBL/GenBank/DDBJ databases">
        <authorList>
            <person name="Castelo-Branco R."/>
            <person name="Eusebio N."/>
            <person name="Adriana R."/>
            <person name="Vieira A."/>
            <person name="Brugerolle De Fraissinette N."/>
            <person name="Rezende De Castro R."/>
            <person name="Schneider M.P."/>
            <person name="Vasconcelos V."/>
            <person name="Leao P.N."/>
        </authorList>
    </citation>
    <scope>NUCLEOTIDE SEQUENCE</scope>
    <source>
        <strain evidence="2">LEGE 11479</strain>
    </source>
</reference>
<sequence>MAQLTKLKTSDAQVEVTRLQEELHMRDQLVQQLSQELFRLVKGNQDFLPSTDVSERHQAEVRALREQLQGVEKQVAFYQEQIESRDEEIHQMRQTVEELTDRTRMLEQVVQELPKIYKQKFSERMLAVKNRVAHIQQENRQLNAELQNVSYRLAVRTRRTQHCLDLPTFPQSMLGNPSMASFSEA</sequence>
<keyword evidence="1" id="KW-0175">Coiled coil</keyword>
<dbReference type="Gene3D" id="1.10.287.1490">
    <property type="match status" value="1"/>
</dbReference>